<dbReference type="SUPFAM" id="SSF51735">
    <property type="entry name" value="NAD(P)-binding Rossmann-fold domains"/>
    <property type="match status" value="1"/>
</dbReference>
<evidence type="ECO:0000313" key="6">
    <source>
        <dbReference type="Proteomes" id="UP001273166"/>
    </source>
</evidence>
<keyword evidence="6" id="KW-1185">Reference proteome</keyword>
<proteinExistence type="inferred from homology"/>
<evidence type="ECO:0000313" key="5">
    <source>
        <dbReference type="EMBL" id="KAK3308467.1"/>
    </source>
</evidence>
<reference evidence="5" key="1">
    <citation type="journal article" date="2023" name="Mol. Phylogenet. Evol.">
        <title>Genome-scale phylogeny and comparative genomics of the fungal order Sordariales.</title>
        <authorList>
            <person name="Hensen N."/>
            <person name="Bonometti L."/>
            <person name="Westerberg I."/>
            <person name="Brannstrom I.O."/>
            <person name="Guillou S."/>
            <person name="Cros-Aarteil S."/>
            <person name="Calhoun S."/>
            <person name="Haridas S."/>
            <person name="Kuo A."/>
            <person name="Mondo S."/>
            <person name="Pangilinan J."/>
            <person name="Riley R."/>
            <person name="LaButti K."/>
            <person name="Andreopoulos B."/>
            <person name="Lipzen A."/>
            <person name="Chen C."/>
            <person name="Yan M."/>
            <person name="Daum C."/>
            <person name="Ng V."/>
            <person name="Clum A."/>
            <person name="Steindorff A."/>
            <person name="Ohm R.A."/>
            <person name="Martin F."/>
            <person name="Silar P."/>
            <person name="Natvig D.O."/>
            <person name="Lalanne C."/>
            <person name="Gautier V."/>
            <person name="Ament-Velasquez S.L."/>
            <person name="Kruys A."/>
            <person name="Hutchinson M.I."/>
            <person name="Powell A.J."/>
            <person name="Barry K."/>
            <person name="Miller A.N."/>
            <person name="Grigoriev I.V."/>
            <person name="Debuchy R."/>
            <person name="Gladieux P."/>
            <person name="Hiltunen Thoren M."/>
            <person name="Johannesson H."/>
        </authorList>
    </citation>
    <scope>NUCLEOTIDE SEQUENCE</scope>
    <source>
        <strain evidence="5">CBS 333.67</strain>
    </source>
</reference>
<dbReference type="GO" id="GO:0016491">
    <property type="term" value="F:oxidoreductase activity"/>
    <property type="evidence" value="ECO:0007669"/>
    <property type="project" value="UniProtKB-KW"/>
</dbReference>
<evidence type="ECO:0000259" key="4">
    <source>
        <dbReference type="Pfam" id="PF05368"/>
    </source>
</evidence>
<dbReference type="Gene3D" id="3.40.50.720">
    <property type="entry name" value="NAD(P)-binding Rossmann-like Domain"/>
    <property type="match status" value="1"/>
</dbReference>
<evidence type="ECO:0000256" key="3">
    <source>
        <dbReference type="ARBA" id="ARBA00023002"/>
    </source>
</evidence>
<sequence>MVKIAVAGGSGSVASEIIDALVATKKHEILLLSRKDAPPPEKAVPGVTWVKANYEDVEQLAQVLQGVDTVLSVIVVHMDPGNVAQRNLIDAAVRAGVRRFAPSEWGLPSSEYMPWYAGKAEISQYLKDLNKNKKVLEYTLFQSGLFINYLTYPYQLTKHLPRMHTPIDFNERRILIVEGSEDVRITLTRVEDLAGVVARAVEYEGEWPVVGGIKGTELSVRQLIELGEKIRGGPFDAEKLKAEDLKAGVYKASWCPTLEHSSFSPEQAKALAKTFTTGLLLAMSVGDWNVSDEWNRLLPDYQFTQAEDFLSGAWNGKP</sequence>
<comment type="similarity">
    <text evidence="1">Belongs to the NmrA-type oxidoreductase family. Isoflavone reductase subfamily.</text>
</comment>
<reference evidence="5" key="2">
    <citation type="submission" date="2023-06" db="EMBL/GenBank/DDBJ databases">
        <authorList>
            <consortium name="Lawrence Berkeley National Laboratory"/>
            <person name="Mondo S.J."/>
            <person name="Hensen N."/>
            <person name="Bonometti L."/>
            <person name="Westerberg I."/>
            <person name="Brannstrom I.O."/>
            <person name="Guillou S."/>
            <person name="Cros-Aarteil S."/>
            <person name="Calhoun S."/>
            <person name="Haridas S."/>
            <person name="Kuo A."/>
            <person name="Pangilinan J."/>
            <person name="Riley R."/>
            <person name="Labutti K."/>
            <person name="Andreopoulos B."/>
            <person name="Lipzen A."/>
            <person name="Chen C."/>
            <person name="Yanf M."/>
            <person name="Daum C."/>
            <person name="Ng V."/>
            <person name="Clum A."/>
            <person name="Steindorff A."/>
            <person name="Ohm R."/>
            <person name="Martin F."/>
            <person name="Silar P."/>
            <person name="Natvig D."/>
            <person name="Lalanne C."/>
            <person name="Gautier V."/>
            <person name="Ament-Velasquez S.L."/>
            <person name="Kruys A."/>
            <person name="Hutchinson M.I."/>
            <person name="Powell A.J."/>
            <person name="Barry K."/>
            <person name="Miller A.N."/>
            <person name="Grigoriev I.V."/>
            <person name="Debuchy R."/>
            <person name="Gladieux P."/>
            <person name="Thoren M.H."/>
            <person name="Johannesson H."/>
        </authorList>
    </citation>
    <scope>NUCLEOTIDE SEQUENCE</scope>
    <source>
        <strain evidence="5">CBS 333.67</strain>
    </source>
</reference>
<protein>
    <recommendedName>
        <fullName evidence="4">NmrA-like domain-containing protein</fullName>
    </recommendedName>
</protein>
<comment type="caution">
    <text evidence="5">The sequence shown here is derived from an EMBL/GenBank/DDBJ whole genome shotgun (WGS) entry which is preliminary data.</text>
</comment>
<dbReference type="PANTHER" id="PTHR47706">
    <property type="entry name" value="NMRA-LIKE FAMILY PROTEIN"/>
    <property type="match status" value="1"/>
</dbReference>
<dbReference type="InterPro" id="IPR008030">
    <property type="entry name" value="NmrA-like"/>
</dbReference>
<dbReference type="Pfam" id="PF05368">
    <property type="entry name" value="NmrA"/>
    <property type="match status" value="1"/>
</dbReference>
<dbReference type="EMBL" id="JAUDZG010000002">
    <property type="protein sequence ID" value="KAK3308467.1"/>
    <property type="molecule type" value="Genomic_DNA"/>
</dbReference>
<keyword evidence="2" id="KW-0521">NADP</keyword>
<dbReference type="Gene3D" id="3.90.25.10">
    <property type="entry name" value="UDP-galactose 4-epimerase, domain 1"/>
    <property type="match status" value="1"/>
</dbReference>
<evidence type="ECO:0000256" key="1">
    <source>
        <dbReference type="ARBA" id="ARBA00005725"/>
    </source>
</evidence>
<evidence type="ECO:0000256" key="2">
    <source>
        <dbReference type="ARBA" id="ARBA00022857"/>
    </source>
</evidence>
<name>A0AAJ0GYE7_9PEZI</name>
<dbReference type="AlphaFoldDB" id="A0AAJ0GYE7"/>
<dbReference type="Proteomes" id="UP001273166">
    <property type="component" value="Unassembled WGS sequence"/>
</dbReference>
<dbReference type="InterPro" id="IPR051609">
    <property type="entry name" value="NmrA/Isoflavone_reductase-like"/>
</dbReference>
<dbReference type="PANTHER" id="PTHR47706:SF4">
    <property type="entry name" value="NMRA-LIKE DOMAIN-CONTAINING PROTEIN"/>
    <property type="match status" value="1"/>
</dbReference>
<dbReference type="RefSeq" id="XP_062724247.1">
    <property type="nucleotide sequence ID" value="XM_062866144.1"/>
</dbReference>
<dbReference type="InterPro" id="IPR036291">
    <property type="entry name" value="NAD(P)-bd_dom_sf"/>
</dbReference>
<feature type="domain" description="NmrA-like" evidence="4">
    <location>
        <begin position="3"/>
        <end position="309"/>
    </location>
</feature>
<keyword evidence="3" id="KW-0560">Oxidoreductase</keyword>
<accession>A0AAJ0GYE7</accession>
<gene>
    <name evidence="5" type="ORF">B0T15DRAFT_483121</name>
</gene>
<dbReference type="GeneID" id="87884973"/>
<organism evidence="5 6">
    <name type="scientific">Chaetomium strumarium</name>
    <dbReference type="NCBI Taxonomy" id="1170767"/>
    <lineage>
        <taxon>Eukaryota</taxon>
        <taxon>Fungi</taxon>
        <taxon>Dikarya</taxon>
        <taxon>Ascomycota</taxon>
        <taxon>Pezizomycotina</taxon>
        <taxon>Sordariomycetes</taxon>
        <taxon>Sordariomycetidae</taxon>
        <taxon>Sordariales</taxon>
        <taxon>Chaetomiaceae</taxon>
        <taxon>Chaetomium</taxon>
    </lineage>
</organism>